<dbReference type="Pfam" id="PF04545">
    <property type="entry name" value="Sigma70_r4"/>
    <property type="match status" value="1"/>
</dbReference>
<organism evidence="3 4">
    <name type="scientific">Candidatus Nealsonbacteria bacterium CG23_combo_of_CG06-09_8_20_14_all_38_19</name>
    <dbReference type="NCBI Taxonomy" id="1974721"/>
    <lineage>
        <taxon>Bacteria</taxon>
        <taxon>Candidatus Nealsoniibacteriota</taxon>
    </lineage>
</organism>
<accession>A0A2G9YVH4</accession>
<dbReference type="InterPro" id="IPR013324">
    <property type="entry name" value="RNA_pol_sigma_r3/r4-like"/>
</dbReference>
<dbReference type="EMBL" id="PCRP01000069">
    <property type="protein sequence ID" value="PIP23256.1"/>
    <property type="molecule type" value="Genomic_DNA"/>
</dbReference>
<dbReference type="GO" id="GO:0003700">
    <property type="term" value="F:DNA-binding transcription factor activity"/>
    <property type="evidence" value="ECO:0007669"/>
    <property type="project" value="InterPro"/>
</dbReference>
<dbReference type="Gene3D" id="1.10.10.10">
    <property type="entry name" value="Winged helix-like DNA-binding domain superfamily/Winged helix DNA-binding domain"/>
    <property type="match status" value="1"/>
</dbReference>
<evidence type="ECO:0000313" key="4">
    <source>
        <dbReference type="Proteomes" id="UP000230273"/>
    </source>
</evidence>
<dbReference type="InterPro" id="IPR036388">
    <property type="entry name" value="WH-like_DNA-bd_sf"/>
</dbReference>
<dbReference type="AlphaFoldDB" id="A0A2G9YVH4"/>
<dbReference type="PRINTS" id="PR00046">
    <property type="entry name" value="SIGMA70FCT"/>
</dbReference>
<dbReference type="Gene3D" id="1.10.10.1250">
    <property type="entry name" value="RNA polymerase, subunit delta, N-terminal domain"/>
    <property type="match status" value="1"/>
</dbReference>
<dbReference type="InterPro" id="IPR038087">
    <property type="entry name" value="RNAP_delta_N_dom_sf"/>
</dbReference>
<name>A0A2G9YVH4_9BACT</name>
<sequence>MPKTNINYLKICKDLTKDLSQRTKEVISRRFGFETGERKTLESIGDEYGITRERVRQIERDGFSRIEPKLKNYENVLGHFEAELRTAGDLKREDLLFDQLAGGKNNNCLYFLLTVTKPFQRFSESQEFYPLWTINTNSLGLAKKVVDAFAGKFEEIKKPLSFDEIYNLYDKEMATSFDKPLNSQALLSYIEASKKIEPGYERYFGLKEWPEITPRGMKDKAYLVLKKEQKPLHFVEVARLIGCYFNQEKVYPQTVHNELIRDPRFVLVGRGLYALKEWGYEPGVVKDVIFKVLKTAGKPLTKEEVVQAVLKQRLVKENTVLLNLQGRGEFKRTPEGKYTVRKA</sequence>
<evidence type="ECO:0000256" key="1">
    <source>
        <dbReference type="ARBA" id="ARBA00023163"/>
    </source>
</evidence>
<dbReference type="InterPro" id="IPR007759">
    <property type="entry name" value="Asxl_HARE-HTH"/>
</dbReference>
<evidence type="ECO:0000313" key="3">
    <source>
        <dbReference type="EMBL" id="PIP23256.1"/>
    </source>
</evidence>
<dbReference type="InterPro" id="IPR007630">
    <property type="entry name" value="RNA_pol_sigma70_r4"/>
</dbReference>
<dbReference type="InterPro" id="IPR050239">
    <property type="entry name" value="Sigma-70_RNA_pol_init_factors"/>
</dbReference>
<dbReference type="SUPFAM" id="SSF88659">
    <property type="entry name" value="Sigma3 and sigma4 domains of RNA polymerase sigma factors"/>
    <property type="match status" value="1"/>
</dbReference>
<comment type="caution">
    <text evidence="3">The sequence shown here is derived from an EMBL/GenBank/DDBJ whole genome shotgun (WGS) entry which is preliminary data.</text>
</comment>
<dbReference type="PROSITE" id="PS51913">
    <property type="entry name" value="HTH_HARE"/>
    <property type="match status" value="1"/>
</dbReference>
<dbReference type="GO" id="GO:0006352">
    <property type="term" value="P:DNA-templated transcription initiation"/>
    <property type="evidence" value="ECO:0007669"/>
    <property type="project" value="InterPro"/>
</dbReference>
<dbReference type="Proteomes" id="UP000230273">
    <property type="component" value="Unassembled WGS sequence"/>
</dbReference>
<dbReference type="PANTHER" id="PTHR30603">
    <property type="entry name" value="RNA POLYMERASE SIGMA FACTOR RPO"/>
    <property type="match status" value="1"/>
</dbReference>
<protein>
    <recommendedName>
        <fullName evidence="2">HTH HARE-type domain-containing protein</fullName>
    </recommendedName>
</protein>
<evidence type="ECO:0000259" key="2">
    <source>
        <dbReference type="PROSITE" id="PS51913"/>
    </source>
</evidence>
<dbReference type="InterPro" id="IPR000943">
    <property type="entry name" value="RNA_pol_sigma70"/>
</dbReference>
<dbReference type="PANTHER" id="PTHR30603:SF47">
    <property type="entry name" value="RNA POLYMERASE SIGMA FACTOR SIGD, CHLOROPLASTIC"/>
    <property type="match status" value="1"/>
</dbReference>
<proteinExistence type="predicted"/>
<keyword evidence="1" id="KW-0804">Transcription</keyword>
<gene>
    <name evidence="3" type="ORF">COX36_04360</name>
</gene>
<feature type="domain" description="HTH HARE-type" evidence="2">
    <location>
        <begin position="215"/>
        <end position="278"/>
    </location>
</feature>
<reference evidence="3 4" key="1">
    <citation type="submission" date="2017-09" db="EMBL/GenBank/DDBJ databases">
        <title>Depth-based differentiation of microbial function through sediment-hosted aquifers and enrichment of novel symbionts in the deep terrestrial subsurface.</title>
        <authorList>
            <person name="Probst A.J."/>
            <person name="Ladd B."/>
            <person name="Jarett J.K."/>
            <person name="Geller-Mcgrath D.E."/>
            <person name="Sieber C.M."/>
            <person name="Emerson J.B."/>
            <person name="Anantharaman K."/>
            <person name="Thomas B.C."/>
            <person name="Malmstrom R."/>
            <person name="Stieglmeier M."/>
            <person name="Klingl A."/>
            <person name="Woyke T."/>
            <person name="Ryan C.M."/>
            <person name="Banfield J.F."/>
        </authorList>
    </citation>
    <scope>NUCLEOTIDE SEQUENCE [LARGE SCALE GENOMIC DNA]</scope>
    <source>
        <strain evidence="3">CG23_combo_of_CG06-09_8_20_14_all_38_19</strain>
    </source>
</reference>